<gene>
    <name evidence="3" type="ORF">G3I59_37820</name>
</gene>
<evidence type="ECO:0000313" key="3">
    <source>
        <dbReference type="EMBL" id="NEC61208.1"/>
    </source>
</evidence>
<dbReference type="PANTHER" id="PTHR43698:SF1">
    <property type="entry name" value="BLL4564 PROTEIN"/>
    <property type="match status" value="1"/>
</dbReference>
<reference evidence="3 4" key="1">
    <citation type="submission" date="2020-01" db="EMBL/GenBank/DDBJ databases">
        <title>Insect and environment-associated Actinomycetes.</title>
        <authorList>
            <person name="Currrie C."/>
            <person name="Chevrette M."/>
            <person name="Carlson C."/>
            <person name="Stubbendieck R."/>
            <person name="Wendt-Pienkowski E."/>
        </authorList>
    </citation>
    <scope>NUCLEOTIDE SEQUENCE [LARGE SCALE GENOMIC DNA]</scope>
    <source>
        <strain evidence="3 4">SID8386</strain>
    </source>
</reference>
<proteinExistence type="predicted"/>
<dbReference type="CDD" id="cd02233">
    <property type="entry name" value="cupin_HNL-like"/>
    <property type="match status" value="1"/>
</dbReference>
<sequence length="143" mass="15108">MSLVPVHATAKAAADRFAGDVWVDAITNGAGPGCARLATVHFAPGARTAWHCHAHGQTLQVTEGAGVVQARDGQTIVIRPGDTVYTPPGVWHWHGALPDSFMTHLALADTSTRPDSGDVEWGQHVSESEYDDATADSSKGRNK</sequence>
<dbReference type="Pfam" id="PF07883">
    <property type="entry name" value="Cupin_2"/>
    <property type="match status" value="1"/>
</dbReference>
<name>A0ABX0C221_9PSEU</name>
<accession>A0ABX0C221</accession>
<dbReference type="InterPro" id="IPR011051">
    <property type="entry name" value="RmlC_Cupin_sf"/>
</dbReference>
<dbReference type="InterPro" id="IPR047263">
    <property type="entry name" value="HNL-like_cupin"/>
</dbReference>
<keyword evidence="4" id="KW-1185">Reference proteome</keyword>
<dbReference type="PANTHER" id="PTHR43698">
    <property type="entry name" value="RIBD C-TERMINAL DOMAIN CONTAINING PROTEIN"/>
    <property type="match status" value="1"/>
</dbReference>
<dbReference type="Proteomes" id="UP000470404">
    <property type="component" value="Unassembled WGS sequence"/>
</dbReference>
<evidence type="ECO:0000313" key="4">
    <source>
        <dbReference type="Proteomes" id="UP000470404"/>
    </source>
</evidence>
<evidence type="ECO:0000256" key="1">
    <source>
        <dbReference type="SAM" id="MobiDB-lite"/>
    </source>
</evidence>
<feature type="region of interest" description="Disordered" evidence="1">
    <location>
        <begin position="112"/>
        <end position="143"/>
    </location>
</feature>
<dbReference type="SUPFAM" id="SSF51182">
    <property type="entry name" value="RmlC-like cupins"/>
    <property type="match status" value="1"/>
</dbReference>
<dbReference type="Gene3D" id="2.60.120.10">
    <property type="entry name" value="Jelly Rolls"/>
    <property type="match status" value="1"/>
</dbReference>
<protein>
    <submittedName>
        <fullName evidence="3">Cupin domain-containing protein</fullName>
    </submittedName>
</protein>
<comment type="caution">
    <text evidence="3">The sequence shown here is derived from an EMBL/GenBank/DDBJ whole genome shotgun (WGS) entry which is preliminary data.</text>
</comment>
<dbReference type="InterPro" id="IPR014710">
    <property type="entry name" value="RmlC-like_jellyroll"/>
</dbReference>
<evidence type="ECO:0000259" key="2">
    <source>
        <dbReference type="Pfam" id="PF07883"/>
    </source>
</evidence>
<organism evidence="3 4">
    <name type="scientific">Amycolatopsis rubida</name>
    <dbReference type="NCBI Taxonomy" id="112413"/>
    <lineage>
        <taxon>Bacteria</taxon>
        <taxon>Bacillati</taxon>
        <taxon>Actinomycetota</taxon>
        <taxon>Actinomycetes</taxon>
        <taxon>Pseudonocardiales</taxon>
        <taxon>Pseudonocardiaceae</taxon>
        <taxon>Amycolatopsis</taxon>
    </lineage>
</organism>
<dbReference type="InterPro" id="IPR013096">
    <property type="entry name" value="Cupin_2"/>
</dbReference>
<dbReference type="EMBL" id="JAAGNC010000189">
    <property type="protein sequence ID" value="NEC61208.1"/>
    <property type="molecule type" value="Genomic_DNA"/>
</dbReference>
<feature type="domain" description="Cupin type-2" evidence="2">
    <location>
        <begin position="39"/>
        <end position="96"/>
    </location>
</feature>